<organism evidence="2 3">
    <name type="scientific">Streptomyces muensis</name>
    <dbReference type="NCBI Taxonomy" id="1077944"/>
    <lineage>
        <taxon>Bacteria</taxon>
        <taxon>Bacillati</taxon>
        <taxon>Actinomycetota</taxon>
        <taxon>Actinomycetes</taxon>
        <taxon>Kitasatosporales</taxon>
        <taxon>Streptomycetaceae</taxon>
        <taxon>Streptomyces</taxon>
    </lineage>
</organism>
<name>A0A9X1TPV3_STRM4</name>
<evidence type="ECO:0008006" key="4">
    <source>
        <dbReference type="Google" id="ProtNLM"/>
    </source>
</evidence>
<reference evidence="2" key="1">
    <citation type="submission" date="2022-01" db="EMBL/GenBank/DDBJ databases">
        <title>Draft Genome Sequences of Seven Type Strains of the Genus Streptomyces.</title>
        <authorList>
            <person name="Aziz S."/>
            <person name="Coretto E."/>
            <person name="Chronakova A."/>
            <person name="Sproer C."/>
            <person name="Huber K."/>
            <person name="Nouioui I."/>
            <person name="Gross H."/>
        </authorList>
    </citation>
    <scope>NUCLEOTIDE SEQUENCE</scope>
    <source>
        <strain evidence="2">DSM 103493</strain>
    </source>
</reference>
<dbReference type="EMBL" id="JAKEIP010000225">
    <property type="protein sequence ID" value="MCF1598600.1"/>
    <property type="molecule type" value="Genomic_DNA"/>
</dbReference>
<feature type="transmembrane region" description="Helical" evidence="1">
    <location>
        <begin position="45"/>
        <end position="66"/>
    </location>
</feature>
<accession>A0A9X1TPV3</accession>
<feature type="transmembrane region" description="Helical" evidence="1">
    <location>
        <begin position="18"/>
        <end position="39"/>
    </location>
</feature>
<keyword evidence="3" id="KW-1185">Reference proteome</keyword>
<protein>
    <recommendedName>
        <fullName evidence="4">PH domain-containing protein</fullName>
    </recommendedName>
</protein>
<dbReference type="Proteomes" id="UP001139384">
    <property type="component" value="Unassembled WGS sequence"/>
</dbReference>
<keyword evidence="1" id="KW-0812">Transmembrane</keyword>
<keyword evidence="1" id="KW-0472">Membrane</keyword>
<gene>
    <name evidence="2" type="ORF">L0P92_34390</name>
</gene>
<dbReference type="RefSeq" id="WP_234766974.1">
    <property type="nucleotide sequence ID" value="NZ_JAKEIP010000225.1"/>
</dbReference>
<evidence type="ECO:0000313" key="2">
    <source>
        <dbReference type="EMBL" id="MCF1598600.1"/>
    </source>
</evidence>
<comment type="caution">
    <text evidence="2">The sequence shown here is derived from an EMBL/GenBank/DDBJ whole genome shotgun (WGS) entry which is preliminary data.</text>
</comment>
<sequence>MIADDSYRREYRYSGGSWLWLGLAAPFVAGLGLIGRMALDDEVPVIVPAAVGAALAALFLLVLRLIKVTATISDETHLTARGAFRSHVTAWPDVQGIEIEVNPGAGAQGAPGRIVVLYDASGRRRILPHLNDRNTPDLAREVAALHEMWLRHRGETWAPVPEAANKIERTRRHPTPLVHIAVKAMFGGLLLGIVLFLLALASGVYDGPDTNPLADTLFHPMALCMALPLGAYIGTFVIGAIVRRR</sequence>
<keyword evidence="1" id="KW-1133">Transmembrane helix</keyword>
<evidence type="ECO:0000313" key="3">
    <source>
        <dbReference type="Proteomes" id="UP001139384"/>
    </source>
</evidence>
<proteinExistence type="predicted"/>
<feature type="transmembrane region" description="Helical" evidence="1">
    <location>
        <begin position="217"/>
        <end position="242"/>
    </location>
</feature>
<dbReference type="AlphaFoldDB" id="A0A9X1TPV3"/>
<evidence type="ECO:0000256" key="1">
    <source>
        <dbReference type="SAM" id="Phobius"/>
    </source>
</evidence>
<feature type="transmembrane region" description="Helical" evidence="1">
    <location>
        <begin position="180"/>
        <end position="205"/>
    </location>
</feature>